<gene>
    <name evidence="1" type="ORF">FBZ88_1176</name>
</gene>
<comment type="caution">
    <text evidence="1">The sequence shown here is derived from an EMBL/GenBank/DDBJ whole genome shotgun (WGS) entry which is preliminary data.</text>
</comment>
<dbReference type="Gene3D" id="3.40.50.300">
    <property type="entry name" value="P-loop containing nucleotide triphosphate hydrolases"/>
    <property type="match status" value="1"/>
</dbReference>
<dbReference type="GO" id="GO:0016740">
    <property type="term" value="F:transferase activity"/>
    <property type="evidence" value="ECO:0007669"/>
    <property type="project" value="UniProtKB-KW"/>
</dbReference>
<protein>
    <submittedName>
        <fullName evidence="1">Sulfotransferase family protein</fullName>
    </submittedName>
</protein>
<dbReference type="RefSeq" id="WP_145619220.1">
    <property type="nucleotide sequence ID" value="NZ_VITO01000017.1"/>
</dbReference>
<dbReference type="InterPro" id="IPR027417">
    <property type="entry name" value="P-loop_NTPase"/>
</dbReference>
<proteinExistence type="predicted"/>
<dbReference type="SUPFAM" id="SSF52540">
    <property type="entry name" value="P-loop containing nucleoside triphosphate hydrolases"/>
    <property type="match status" value="1"/>
</dbReference>
<sequence>MLNGCVDRVTRSLVSGWATDTDFPDQPIEVVIKLNGYDLGTAIANRERDDLKGREGFGGAGQHGFIYRFDYPIPLNLIAEITVEFLASRAVLPPGPLKIAAVAEPKSRRGAGTNLPSPAPVLMTTMGRSGGTMVMEKMGANPDIILADVYPYETRILGYYAAAYRALISPADHDNSWHPDDLVSSSLRLGFNPYFHAEQEWRYDTPEFMYEFFEVAAPRHLARAFRKLVSDYYERRAAIAGKKKPHYFIEKCGVDDPVRYVSRTLFPDTRELVLLRHPRDVICSQMSFWGNDFHASLMGMATAAEAMMLIKQSNRQDTLFVRYEDIIDTPGTCGDAVAGFLGLASPINFTSEGREAIRAVHATTKSATASKERWRQELSEAQKSECKRVLGKYEEFFGYSSS</sequence>
<dbReference type="Proteomes" id="UP000316545">
    <property type="component" value="Unassembled WGS sequence"/>
</dbReference>
<dbReference type="AlphaFoldDB" id="A0A560FJ67"/>
<name>A0A560FJ67_9PROT</name>
<evidence type="ECO:0000313" key="2">
    <source>
        <dbReference type="Proteomes" id="UP000316545"/>
    </source>
</evidence>
<reference evidence="1 2" key="1">
    <citation type="submission" date="2019-06" db="EMBL/GenBank/DDBJ databases">
        <title>Genomic Encyclopedia of Type Strains, Phase IV (KMG-V): Genome sequencing to study the core and pangenomes of soil and plant-associated prokaryotes.</title>
        <authorList>
            <person name="Whitman W."/>
        </authorList>
    </citation>
    <scope>NUCLEOTIDE SEQUENCE [LARGE SCALE GENOMIC DNA]</scope>
    <source>
        <strain evidence="1 2">BR 11865</strain>
    </source>
</reference>
<dbReference type="EMBL" id="VITO01000017">
    <property type="protein sequence ID" value="TWB21652.1"/>
    <property type="molecule type" value="Genomic_DNA"/>
</dbReference>
<accession>A0A560FJ67</accession>
<keyword evidence="2" id="KW-1185">Reference proteome</keyword>
<organism evidence="1 2">
    <name type="scientific">Nitrospirillum amazonense</name>
    <dbReference type="NCBI Taxonomy" id="28077"/>
    <lineage>
        <taxon>Bacteria</taxon>
        <taxon>Pseudomonadati</taxon>
        <taxon>Pseudomonadota</taxon>
        <taxon>Alphaproteobacteria</taxon>
        <taxon>Rhodospirillales</taxon>
        <taxon>Azospirillaceae</taxon>
        <taxon>Nitrospirillum</taxon>
    </lineage>
</organism>
<dbReference type="Pfam" id="PF13469">
    <property type="entry name" value="Sulfotransfer_3"/>
    <property type="match status" value="1"/>
</dbReference>
<evidence type="ECO:0000313" key="1">
    <source>
        <dbReference type="EMBL" id="TWB21652.1"/>
    </source>
</evidence>
<keyword evidence="1" id="KW-0808">Transferase</keyword>